<sequence length="101" mass="11665">CRSLKSRATAVPEKPKKITVSAVAARQLRNKRRCKNYPSEFSYLKTFGQFSAALMDEPPLCFRDYWNWTFWRPQACLVLSHSRHLPSPIDRRMATFAGASD</sequence>
<organism evidence="1 3">
    <name type="scientific">Araneus ventricosus</name>
    <name type="common">Orbweaver spider</name>
    <name type="synonym">Epeira ventricosa</name>
    <dbReference type="NCBI Taxonomy" id="182803"/>
    <lineage>
        <taxon>Eukaryota</taxon>
        <taxon>Metazoa</taxon>
        <taxon>Ecdysozoa</taxon>
        <taxon>Arthropoda</taxon>
        <taxon>Chelicerata</taxon>
        <taxon>Arachnida</taxon>
        <taxon>Araneae</taxon>
        <taxon>Araneomorphae</taxon>
        <taxon>Entelegynae</taxon>
        <taxon>Araneoidea</taxon>
        <taxon>Araneidae</taxon>
        <taxon>Araneus</taxon>
    </lineage>
</organism>
<dbReference type="EMBL" id="BGPR01028066">
    <property type="protein sequence ID" value="GBN98984.1"/>
    <property type="molecule type" value="Genomic_DNA"/>
</dbReference>
<protein>
    <submittedName>
        <fullName evidence="1">Uncharacterized protein</fullName>
    </submittedName>
</protein>
<evidence type="ECO:0000313" key="2">
    <source>
        <dbReference type="EMBL" id="GBN98990.1"/>
    </source>
</evidence>
<dbReference type="AlphaFoldDB" id="A0A4Y2TEA9"/>
<keyword evidence="3" id="KW-1185">Reference proteome</keyword>
<accession>A0A4Y2TEA9</accession>
<comment type="caution">
    <text evidence="1">The sequence shown here is derived from an EMBL/GenBank/DDBJ whole genome shotgun (WGS) entry which is preliminary data.</text>
</comment>
<feature type="non-terminal residue" evidence="1">
    <location>
        <position position="1"/>
    </location>
</feature>
<evidence type="ECO:0000313" key="1">
    <source>
        <dbReference type="EMBL" id="GBN98984.1"/>
    </source>
</evidence>
<name>A0A4Y2TEA9_ARAVE</name>
<reference evidence="1 3" key="1">
    <citation type="journal article" date="2019" name="Sci. Rep.">
        <title>Orb-weaving spider Araneus ventricosus genome elucidates the spidroin gene catalogue.</title>
        <authorList>
            <person name="Kono N."/>
            <person name="Nakamura H."/>
            <person name="Ohtoshi R."/>
            <person name="Moran D.A.P."/>
            <person name="Shinohara A."/>
            <person name="Yoshida Y."/>
            <person name="Fujiwara M."/>
            <person name="Mori M."/>
            <person name="Tomita M."/>
            <person name="Arakawa K."/>
        </authorList>
    </citation>
    <scope>NUCLEOTIDE SEQUENCE [LARGE SCALE GENOMIC DNA]</scope>
</reference>
<proteinExistence type="predicted"/>
<gene>
    <name evidence="1" type="ORF">AVEN_31539_1</name>
    <name evidence="2" type="ORF">AVEN_82215_1</name>
</gene>
<dbReference type="Proteomes" id="UP000499080">
    <property type="component" value="Unassembled WGS sequence"/>
</dbReference>
<dbReference type="EMBL" id="BGPR01028072">
    <property type="protein sequence ID" value="GBN98990.1"/>
    <property type="molecule type" value="Genomic_DNA"/>
</dbReference>
<evidence type="ECO:0000313" key="3">
    <source>
        <dbReference type="Proteomes" id="UP000499080"/>
    </source>
</evidence>